<dbReference type="Proteomes" id="UP000253319">
    <property type="component" value="Unassembled WGS sequence"/>
</dbReference>
<accession>A0A365P147</accession>
<keyword evidence="2" id="KW-1185">Reference proteome</keyword>
<comment type="caution">
    <text evidence="1">The sequence shown here is derived from an EMBL/GenBank/DDBJ whole genome shotgun (WGS) entry which is preliminary data.</text>
</comment>
<dbReference type="PROSITE" id="PS51257">
    <property type="entry name" value="PROKAR_LIPOPROTEIN"/>
    <property type="match status" value="1"/>
</dbReference>
<sequence length="173" mass="19656">MKKITLLLAFIGMITLQSCVREEVIVQDPYDNDTISEVFQYNNVNFTSGNGYSVLLNFPHSIFSSDMVLVYRRSGNSSSGAIWKLLPETYYFDDGTLDFGYQNDFTRFDAEVVLFGYDLPGLSSDFRLNQVIRVVVIPAYFGNKTANPVDTKDYEAVINYYGIDNKNVTEINL</sequence>
<evidence type="ECO:0000313" key="2">
    <source>
        <dbReference type="Proteomes" id="UP000253319"/>
    </source>
</evidence>
<gene>
    <name evidence="1" type="ORF">DPN68_08690</name>
</gene>
<dbReference type="AlphaFoldDB" id="A0A365P147"/>
<protein>
    <submittedName>
        <fullName evidence="1">Uncharacterized protein</fullName>
    </submittedName>
</protein>
<dbReference type="EMBL" id="QLST01000009">
    <property type="protein sequence ID" value="RBA28217.1"/>
    <property type="molecule type" value="Genomic_DNA"/>
</dbReference>
<dbReference type="RefSeq" id="WP_113989261.1">
    <property type="nucleotide sequence ID" value="NZ_QLST01000009.1"/>
</dbReference>
<organism evidence="1 2">
    <name type="scientific">Flavobacterium tibetense</name>
    <dbReference type="NCBI Taxonomy" id="2233533"/>
    <lineage>
        <taxon>Bacteria</taxon>
        <taxon>Pseudomonadati</taxon>
        <taxon>Bacteroidota</taxon>
        <taxon>Flavobacteriia</taxon>
        <taxon>Flavobacteriales</taxon>
        <taxon>Flavobacteriaceae</taxon>
        <taxon>Flavobacterium</taxon>
    </lineage>
</organism>
<proteinExistence type="predicted"/>
<dbReference type="OrthoDB" id="1524444at2"/>
<evidence type="ECO:0000313" key="1">
    <source>
        <dbReference type="EMBL" id="RBA28217.1"/>
    </source>
</evidence>
<name>A0A365P147_9FLAO</name>
<reference evidence="1 2" key="1">
    <citation type="submission" date="2018-06" db="EMBL/GenBank/DDBJ databases">
        <title>Flavobacterium tibetense sp. nov., isolated from a wetland YonghuCo on Tibetan Plateau.</title>
        <authorList>
            <person name="Xing P."/>
            <person name="Phurbu D."/>
            <person name="Lu H."/>
        </authorList>
    </citation>
    <scope>NUCLEOTIDE SEQUENCE [LARGE SCALE GENOMIC DNA]</scope>
    <source>
        <strain evidence="1 2">YH5</strain>
    </source>
</reference>